<dbReference type="SUPFAM" id="SSF46785">
    <property type="entry name" value="Winged helix' DNA-binding domain"/>
    <property type="match status" value="1"/>
</dbReference>
<keyword evidence="10" id="KW-1185">Reference proteome</keyword>
<evidence type="ECO:0000256" key="3">
    <source>
        <dbReference type="ARBA" id="ARBA00022491"/>
    </source>
</evidence>
<feature type="domain" description="HTH lysR-type" evidence="8">
    <location>
        <begin position="28"/>
        <end position="85"/>
    </location>
</feature>
<evidence type="ECO:0000259" key="8">
    <source>
        <dbReference type="PROSITE" id="PS50931"/>
    </source>
</evidence>
<dbReference type="Pfam" id="PF00126">
    <property type="entry name" value="HTH_1"/>
    <property type="match status" value="1"/>
</dbReference>
<dbReference type="RefSeq" id="WP_334250964.1">
    <property type="nucleotide sequence ID" value="NZ_JBAKBE010000004.1"/>
</dbReference>
<proteinExistence type="inferred from homology"/>
<dbReference type="PRINTS" id="PR00039">
    <property type="entry name" value="HTHLYSR"/>
</dbReference>
<evidence type="ECO:0000256" key="1">
    <source>
        <dbReference type="ARBA" id="ARBA00009437"/>
    </source>
</evidence>
<evidence type="ECO:0000256" key="2">
    <source>
        <dbReference type="ARBA" id="ARBA00022458"/>
    </source>
</evidence>
<dbReference type="PANTHER" id="PTHR30118">
    <property type="entry name" value="HTH-TYPE TRANSCRIPTIONAL REGULATOR LEUO-RELATED"/>
    <property type="match status" value="1"/>
</dbReference>
<gene>
    <name evidence="9" type="ORF">V6L76_09125</name>
</gene>
<keyword evidence="4" id="KW-0805">Transcription regulation</keyword>
<keyword evidence="5" id="KW-0238">DNA-binding</keyword>
<keyword evidence="6" id="KW-0804">Transcription</keyword>
<accession>A0ABU7ZMG2</accession>
<dbReference type="SUPFAM" id="SSF53850">
    <property type="entry name" value="Periplasmic binding protein-like II"/>
    <property type="match status" value="1"/>
</dbReference>
<dbReference type="InterPro" id="IPR050389">
    <property type="entry name" value="LysR-type_TF"/>
</dbReference>
<dbReference type="InterPro" id="IPR036390">
    <property type="entry name" value="WH_DNA-bd_sf"/>
</dbReference>
<evidence type="ECO:0000256" key="4">
    <source>
        <dbReference type="ARBA" id="ARBA00023015"/>
    </source>
</evidence>
<comment type="caution">
    <text evidence="9">The sequence shown here is derived from an EMBL/GenBank/DDBJ whole genome shotgun (WGS) entry which is preliminary data.</text>
</comment>
<keyword evidence="2" id="KW-0536">Nodulation</keyword>
<evidence type="ECO:0000256" key="6">
    <source>
        <dbReference type="ARBA" id="ARBA00023163"/>
    </source>
</evidence>
<dbReference type="InterPro" id="IPR036388">
    <property type="entry name" value="WH-like_DNA-bd_sf"/>
</dbReference>
<dbReference type="CDD" id="cd08417">
    <property type="entry name" value="PBP2_Nitroaromatics_like"/>
    <property type="match status" value="1"/>
</dbReference>
<dbReference type="InterPro" id="IPR037402">
    <property type="entry name" value="YidZ_PBP2"/>
</dbReference>
<feature type="region of interest" description="Disordered" evidence="7">
    <location>
        <begin position="1"/>
        <end position="21"/>
    </location>
</feature>
<dbReference type="Gene3D" id="3.40.190.10">
    <property type="entry name" value="Periplasmic binding protein-like II"/>
    <property type="match status" value="2"/>
</dbReference>
<evidence type="ECO:0000313" key="9">
    <source>
        <dbReference type="EMBL" id="MEH0096415.1"/>
    </source>
</evidence>
<dbReference type="EMBL" id="JBAKBE010000004">
    <property type="protein sequence ID" value="MEH0096415.1"/>
    <property type="molecule type" value="Genomic_DNA"/>
</dbReference>
<dbReference type="Pfam" id="PF03466">
    <property type="entry name" value="LysR_substrate"/>
    <property type="match status" value="1"/>
</dbReference>
<dbReference type="PANTHER" id="PTHR30118:SF6">
    <property type="entry name" value="HTH-TYPE TRANSCRIPTIONAL REGULATOR LEUO"/>
    <property type="match status" value="1"/>
</dbReference>
<protein>
    <submittedName>
        <fullName evidence="9">LysR family transcriptional regulator</fullName>
    </submittedName>
</protein>
<comment type="similarity">
    <text evidence="1">Belongs to the LysR transcriptional regulatory family.</text>
</comment>
<sequence length="322" mass="35920">MERLGERAMLEEKPDNKPGAARAGPLGVDFAALNTLHVVHAQGSFSRAAEVLGLNQSAVSYTIDKLRKVFADPLFLRVEGQQMPTARCEQILASTRTMLDDFLRLAEPDPLDLARIEGRYVIACNYYERIIIIPEIVRDLRLAAPGFTIEIIPSADIGPDQLVRSHADLLLGPFRRNDAAFYSRKLFDEHYVCAMDREHPLAGKTLTLEDYLALDHVAATYGGLWKSGYLRELEAMGHRLRASLEVPSPAGLPRLIRTTGYVATMPGLLAQYFSDELHITPCPVPAPFDVLMVWTERVHKSPLHRQIREVIAQSVSRTVGRG</sequence>
<keyword evidence="3" id="KW-0678">Repressor</keyword>
<reference evidence="9 10" key="1">
    <citation type="submission" date="2024-02" db="EMBL/GenBank/DDBJ databases">
        <title>A new putative Pannonibacter species isolated from two cases of bloodstream infections in paediatric patients.</title>
        <authorList>
            <person name="Castellana S."/>
            <person name="De Laurentiis V."/>
            <person name="Grassi M."/>
            <person name="De Leonardis F."/>
            <person name="Mosca A."/>
            <person name="De Carlo C."/>
            <person name="Sparapano E."/>
            <person name="Ronga L."/>
            <person name="Santacroce L."/>
            <person name="Chironna M."/>
            <person name="De Robertis A."/>
            <person name="Bianco A."/>
            <person name="Del Sambro L."/>
            <person name="Capozzi L."/>
            <person name="Parisi A."/>
        </authorList>
    </citation>
    <scope>NUCLEOTIDE SEQUENCE [LARGE SCALE GENOMIC DNA]</scope>
    <source>
        <strain evidence="9 10">Pt2</strain>
    </source>
</reference>
<evidence type="ECO:0000313" key="10">
    <source>
        <dbReference type="Proteomes" id="UP001380822"/>
    </source>
</evidence>
<feature type="compositionally biased region" description="Basic and acidic residues" evidence="7">
    <location>
        <begin position="1"/>
        <end position="16"/>
    </location>
</feature>
<dbReference type="InterPro" id="IPR005119">
    <property type="entry name" value="LysR_subst-bd"/>
</dbReference>
<evidence type="ECO:0000256" key="5">
    <source>
        <dbReference type="ARBA" id="ARBA00023125"/>
    </source>
</evidence>
<dbReference type="InterPro" id="IPR000847">
    <property type="entry name" value="LysR_HTH_N"/>
</dbReference>
<name>A0ABU7ZMG2_9HYPH</name>
<dbReference type="PROSITE" id="PS50931">
    <property type="entry name" value="HTH_LYSR"/>
    <property type="match status" value="1"/>
</dbReference>
<dbReference type="Gene3D" id="1.10.10.10">
    <property type="entry name" value="Winged helix-like DNA-binding domain superfamily/Winged helix DNA-binding domain"/>
    <property type="match status" value="1"/>
</dbReference>
<evidence type="ECO:0000256" key="7">
    <source>
        <dbReference type="SAM" id="MobiDB-lite"/>
    </source>
</evidence>
<dbReference type="Proteomes" id="UP001380822">
    <property type="component" value="Unassembled WGS sequence"/>
</dbReference>
<organism evidence="9 10">
    <name type="scientific">Pannonibacter anstelovis</name>
    <dbReference type="NCBI Taxonomy" id="3121537"/>
    <lineage>
        <taxon>Bacteria</taxon>
        <taxon>Pseudomonadati</taxon>
        <taxon>Pseudomonadota</taxon>
        <taxon>Alphaproteobacteria</taxon>
        <taxon>Hyphomicrobiales</taxon>
        <taxon>Stappiaceae</taxon>
        <taxon>Pannonibacter</taxon>
    </lineage>
</organism>